<dbReference type="OrthoDB" id="3846417at2"/>
<evidence type="ECO:0000313" key="3">
    <source>
        <dbReference type="Proteomes" id="UP000198928"/>
    </source>
</evidence>
<dbReference type="EMBL" id="FOSG01000005">
    <property type="protein sequence ID" value="SFK39058.1"/>
    <property type="molecule type" value="Genomic_DNA"/>
</dbReference>
<sequence length="725" mass="79197">MDFDALLYADFSKLNTAVDDWSDMVGRLKDLEEEAKSDLKAKALKADWTGSNADVTREFIEKTAGEFTDAHTQATSIRNILKDTRDELVEYRRQLKEAIERGTAKNLTVRGTGDGGFTVTVNVHPDRAAEDTGVPERSPQDATDLRDEIRGILKKARNSDTTAAKVLRALVDQSDYGFSDGYYKDRDSAAEAIRTAEKMAKIVRKGDPSLEELASLDHSLEKYADDPLFADRFASRSGGKETLQFWSNVTSTHAGARGDDLEMLKSLQENMSVTLATATQSDSIGMQRWEKEVMREGNTAFRGDPMKGLTGPLGLQVMSSLMGHGSFDSKFLDEYGKLVWEKDRSTALGPGHTKEVWENHGYFDLVFGKGDGQDPVNGFMNALSHNPDAAESFFKDKTHTEHMLESTKNTDRGTPVSRALEAAVTGVPHGGEVPAEPIPHSRDQVEIVKNVMHVIAEPGGEKLVDEATGESLGHIAAAYMPEINRAIAGRGAETIFITNSEAPNELSQSDAYRFLYNLAKDDDAYASVIYGQNIYTSSSIEAHIANPDFYDGTTKDAIGTIAKNSGIIEGVMANSRQDIEIGNSVERDEKTNKAFEQQGEFFKTVVSTATAVGAAALVPQTLAGQVAAAAASSFFAGTAAIRIDHIYEGRQMDGTDEAIYRSSQGFFNAEESGTKSIQDAADHALEKHDSDLPPDDMKNFIRKEFKDGWVNSDSLLESSTKRPSP</sequence>
<keyword evidence="3" id="KW-1185">Reference proteome</keyword>
<protein>
    <recommendedName>
        <fullName evidence="4">AG2 protein</fullName>
    </recommendedName>
</protein>
<name>A0A1I3Z4P3_9ACTN</name>
<evidence type="ECO:0000313" key="2">
    <source>
        <dbReference type="EMBL" id="SFK39058.1"/>
    </source>
</evidence>
<reference evidence="3" key="1">
    <citation type="submission" date="2016-10" db="EMBL/GenBank/DDBJ databases">
        <authorList>
            <person name="Varghese N."/>
            <person name="Submissions S."/>
        </authorList>
    </citation>
    <scope>NUCLEOTIDE SEQUENCE [LARGE SCALE GENOMIC DNA]</scope>
    <source>
        <strain evidence="3">PL19</strain>
    </source>
</reference>
<organism evidence="2 3">
    <name type="scientific">Streptomyces pini</name>
    <dbReference type="NCBI Taxonomy" id="1520580"/>
    <lineage>
        <taxon>Bacteria</taxon>
        <taxon>Bacillati</taxon>
        <taxon>Actinomycetota</taxon>
        <taxon>Actinomycetes</taxon>
        <taxon>Kitasatosporales</taxon>
        <taxon>Streptomycetaceae</taxon>
        <taxon>Streptomyces</taxon>
    </lineage>
</organism>
<evidence type="ECO:0000256" key="1">
    <source>
        <dbReference type="SAM" id="Coils"/>
    </source>
</evidence>
<gene>
    <name evidence="2" type="ORF">SAMN05192584_105326</name>
</gene>
<dbReference type="RefSeq" id="WP_093849192.1">
    <property type="nucleotide sequence ID" value="NZ_FOSG01000005.1"/>
</dbReference>
<keyword evidence="1" id="KW-0175">Coiled coil</keyword>
<accession>A0A1I3Z4P3</accession>
<proteinExistence type="predicted"/>
<evidence type="ECO:0008006" key="4">
    <source>
        <dbReference type="Google" id="ProtNLM"/>
    </source>
</evidence>
<feature type="coiled-coil region" evidence="1">
    <location>
        <begin position="74"/>
        <end position="101"/>
    </location>
</feature>
<dbReference type="Proteomes" id="UP000198928">
    <property type="component" value="Unassembled WGS sequence"/>
</dbReference>
<dbReference type="AlphaFoldDB" id="A0A1I3Z4P3"/>